<gene>
    <name evidence="2" type="ORF">OUY24_36235</name>
</gene>
<dbReference type="Pfam" id="PF17765">
    <property type="entry name" value="MLTR_LBD"/>
    <property type="match status" value="1"/>
</dbReference>
<dbReference type="EMBL" id="JAPNUD010000173">
    <property type="protein sequence ID" value="MDA0646106.1"/>
    <property type="molecule type" value="Genomic_DNA"/>
</dbReference>
<organism evidence="2 3">
    <name type="scientific">Nonomuraea ferruginea</name>
    <dbReference type="NCBI Taxonomy" id="46174"/>
    <lineage>
        <taxon>Bacteria</taxon>
        <taxon>Bacillati</taxon>
        <taxon>Actinomycetota</taxon>
        <taxon>Actinomycetes</taxon>
        <taxon>Streptosporangiales</taxon>
        <taxon>Streptosporangiaceae</taxon>
        <taxon>Nonomuraea</taxon>
    </lineage>
</organism>
<evidence type="ECO:0000313" key="3">
    <source>
        <dbReference type="Proteomes" id="UP001212498"/>
    </source>
</evidence>
<proteinExistence type="predicted"/>
<dbReference type="PROSITE" id="PS50943">
    <property type="entry name" value="HTH_CROC1"/>
    <property type="match status" value="1"/>
</dbReference>
<evidence type="ECO:0000313" key="2">
    <source>
        <dbReference type="EMBL" id="MDA0646106.1"/>
    </source>
</evidence>
<comment type="caution">
    <text evidence="2">The sequence shown here is derived from an EMBL/GenBank/DDBJ whole genome shotgun (WGS) entry which is preliminary data.</text>
</comment>
<keyword evidence="3" id="KW-1185">Reference proteome</keyword>
<dbReference type="SMART" id="SM00530">
    <property type="entry name" value="HTH_XRE"/>
    <property type="match status" value="1"/>
</dbReference>
<feature type="domain" description="HTH cro/C1-type" evidence="1">
    <location>
        <begin position="34"/>
        <end position="81"/>
    </location>
</feature>
<protein>
    <submittedName>
        <fullName evidence="2">Helix-turn-helix domain-containing protein</fullName>
    </submittedName>
</protein>
<accession>A0ABT4TAW6</accession>
<dbReference type="Gene3D" id="3.30.450.180">
    <property type="match status" value="1"/>
</dbReference>
<dbReference type="PANTHER" id="PTHR35010:SF2">
    <property type="entry name" value="BLL4672 PROTEIN"/>
    <property type="match status" value="1"/>
</dbReference>
<dbReference type="SUPFAM" id="SSF47413">
    <property type="entry name" value="lambda repressor-like DNA-binding domains"/>
    <property type="match status" value="1"/>
</dbReference>
<dbReference type="Pfam" id="PF13560">
    <property type="entry name" value="HTH_31"/>
    <property type="match status" value="1"/>
</dbReference>
<dbReference type="RefSeq" id="WP_271279526.1">
    <property type="nucleotide sequence ID" value="NZ_BAABFD010000002.1"/>
</dbReference>
<dbReference type="CDD" id="cd00093">
    <property type="entry name" value="HTH_XRE"/>
    <property type="match status" value="1"/>
</dbReference>
<sequence>MSGNELAAYLRGLREAVRPGDVGLPEGARRRTPGLRRAELATLAGISVEYLTRLEQGRDRNPSAQVLGALADVLGLSFEQRLHLRHLAKMAGGDALLCSAVASSPARTVRPTLRALLDRLEPAPAVLLNRLDDVLAHTAGYALMVAALGVLDDDQPNLARYVFTDPRARAAFPEWSAVAAGRATALRLAAAMGDARAGHLVEELTITAGAVFTELLHAPPAPPATPYRERLAHPGAGELRLVVESLDLADADQRLVVYLPADETTAAALDHLTGRQPGALHAVTA</sequence>
<name>A0ABT4TAW6_9ACTN</name>
<dbReference type="PANTHER" id="PTHR35010">
    <property type="entry name" value="BLL4672 PROTEIN-RELATED"/>
    <property type="match status" value="1"/>
</dbReference>
<reference evidence="2 3" key="1">
    <citation type="submission" date="2022-11" db="EMBL/GenBank/DDBJ databases">
        <title>Nonomuraea corallina sp. nov., a new species of the genus Nonomuraea isolated from sea side sediment in Thai sea.</title>
        <authorList>
            <person name="Ngamcharungchit C."/>
            <person name="Matsumoto A."/>
            <person name="Suriyachadkun C."/>
            <person name="Panbangred W."/>
            <person name="Inahashi Y."/>
            <person name="Intra B."/>
        </authorList>
    </citation>
    <scope>NUCLEOTIDE SEQUENCE [LARGE SCALE GENOMIC DNA]</scope>
    <source>
        <strain evidence="2 3">DSM 43553</strain>
    </source>
</reference>
<dbReference type="InterPro" id="IPR010982">
    <property type="entry name" value="Lambda_DNA-bd_dom_sf"/>
</dbReference>
<evidence type="ECO:0000259" key="1">
    <source>
        <dbReference type="PROSITE" id="PS50943"/>
    </source>
</evidence>
<dbReference type="InterPro" id="IPR001387">
    <property type="entry name" value="Cro/C1-type_HTH"/>
</dbReference>
<dbReference type="Gene3D" id="1.10.260.40">
    <property type="entry name" value="lambda repressor-like DNA-binding domains"/>
    <property type="match status" value="1"/>
</dbReference>
<dbReference type="Proteomes" id="UP001212498">
    <property type="component" value="Unassembled WGS sequence"/>
</dbReference>
<dbReference type="InterPro" id="IPR041413">
    <property type="entry name" value="MLTR_LBD"/>
</dbReference>